<evidence type="ECO:0000256" key="4">
    <source>
        <dbReference type="ARBA" id="ARBA00022968"/>
    </source>
</evidence>
<dbReference type="Proteomes" id="UP000826271">
    <property type="component" value="Unassembled WGS sequence"/>
</dbReference>
<dbReference type="InterPro" id="IPR040244">
    <property type="entry name" value="EDR4-like"/>
</dbReference>
<dbReference type="PANTHER" id="PTHR31105:SF42">
    <property type="entry name" value="OS02G0258300 PROTEIN"/>
    <property type="match status" value="1"/>
</dbReference>
<feature type="region of interest" description="Disordered" evidence="7">
    <location>
        <begin position="554"/>
        <end position="611"/>
    </location>
</feature>
<feature type="compositionally biased region" description="Polar residues" evidence="7">
    <location>
        <begin position="521"/>
        <end position="538"/>
    </location>
</feature>
<dbReference type="Pfam" id="PF13839">
    <property type="entry name" value="PC-Esterase"/>
    <property type="match status" value="1"/>
</dbReference>
<feature type="domain" description="Probable zinc-ribbon" evidence="8">
    <location>
        <begin position="463"/>
        <end position="504"/>
    </location>
</feature>
<keyword evidence="5" id="KW-1133">Transmembrane helix</keyword>
<keyword evidence="3" id="KW-0812">Transmembrane</keyword>
<sequence length="1271" mass="144480">MMSETAKVRLVRCPKCENLLPEVTDYSVYQCGGCGAVLEAKSKGVDLDTFSQKSDDEERNENTVEKLSDRFEKIMNGSEKRVMEMSDGSEGDVRSSISPSNRSERRVVRDRAHNNRASLRNKDERWDSESDVIQDKSSVERAKNAQDFENLAMYNARNEKKSEMEGFGRAQRIDADVTGYTKEGPSNLAARSNYAYENADYVGEDRAELLKKLDELTTQLSRSGNLVDKGKEKVPLDRRMAHPDPYDLENSFSYPDALLEVDRPQFRRPSYHNQYSEPPPLMHRQEMGPSGFYPQHYANVQGYTDPSRSHMLRRGPQQPPVPYQISPSHAYMSGPYLDDGMVHMDTLEPYPSNFNRHHSSCPCYQCLNMRQVPPHVLPTSYNDKYANVTNDKMFHYRDNSGSSFGTRDYNNHGIHDLRPLRSHNAQSHARWPTDVTSEVDAVIRRRPARVHLPSGGQYCRPIAGGAPFLTCYNCFELLLLPKKVLTKNNKKKVRCRACSTVIIFVVSHKNLVISMATNTPVKVDNNNDVHPSQARTTFSSDDYDKSSYDFHSIERANNSTEMKSRHSTSSYTSEAEEDRENLRGPRKHPGPADTSTKDKVHPPPAGSSLQDYFEHSNKYHLANRLVEGNKSGRSENGKPLPENITPRRKESSATEIDISSNEYANTGTTFDSGEGSKEGDNLKGSRAESFYAGIRGKIFKEFDDEKANVTVNGHLIPDRLIKKAEKLAGPIKPGNYWYDFRAGFWGALGGPCLGIIPPFIEEFNYPMPDHCAGGNTLVYVNGRELNQKDLKLLGSRGLPTERDRSYIVEISGRVLDEDTGEELDSLGKLAPTLMLQQSVLGLKIKIMKQFNNNVHRNPFSSVLVKFGVCFLLLGLAYRLFSSSFVNFSPVVVVTDGEPPLTVAPPPPKISRDPLVNLFKYTSENGDWVEDPNGPMYTNTTCHTIEPPQNCMRNGRPDSDYVYWRWNPRDCNLPKFDPKRFLETMRDKSLAFIGDSIMRNHVQSLLCVLSQAEQPVLVYHDEAYKNRRWSFPSYQFNVSVAWAPFIAKSVTFEDDNGVSTGLIQLHLDKLDAVWTKQYNNFDYIVIAGGKWFLKSAIYYENNKIVGCHNCYNKNITQLGFVYAYRKALNSTLKFITKSKHKPYVFFRTTTPDHFENGEWDTGGYCNRTRPFKVGDVEIAYIDEMLRNVELEEFESAKKVGYENGVSLKLFDTTLLSLLRPDGHPGVYRQYNPYAGKDKHAKIQNDCLHWCLPGPIDSWNDLMMEMLTRSSRR</sequence>
<proteinExistence type="inferred from homology"/>
<dbReference type="AlphaFoldDB" id="A0AAV6YI02"/>
<evidence type="ECO:0000256" key="7">
    <source>
        <dbReference type="SAM" id="MobiDB-lite"/>
    </source>
</evidence>
<evidence type="ECO:0000256" key="2">
    <source>
        <dbReference type="ARBA" id="ARBA00007727"/>
    </source>
</evidence>
<dbReference type="PANTHER" id="PTHR31105">
    <property type="entry name" value="EXTRA-LARGE G-PROTEIN-LIKE"/>
    <property type="match status" value="1"/>
</dbReference>
<keyword evidence="6" id="KW-0472">Membrane</keyword>
<protein>
    <submittedName>
        <fullName evidence="12">Uncharacterized protein</fullName>
    </submittedName>
</protein>
<evidence type="ECO:0000256" key="3">
    <source>
        <dbReference type="ARBA" id="ARBA00022692"/>
    </source>
</evidence>
<evidence type="ECO:0000259" key="9">
    <source>
        <dbReference type="Pfam" id="PF13839"/>
    </source>
</evidence>
<feature type="compositionally biased region" description="Basic and acidic residues" evidence="7">
    <location>
        <begin position="674"/>
        <end position="683"/>
    </location>
</feature>
<evidence type="ECO:0000259" key="10">
    <source>
        <dbReference type="Pfam" id="PF14416"/>
    </source>
</evidence>
<accession>A0AAV6YI02</accession>
<dbReference type="InterPro" id="IPR026057">
    <property type="entry name" value="TBL_C"/>
</dbReference>
<keyword evidence="4" id="KW-0735">Signal-anchor</keyword>
<comment type="subcellular location">
    <subcellularLocation>
        <location evidence="1">Membrane</location>
        <topology evidence="1">Single-pass membrane protein</topology>
    </subcellularLocation>
</comment>
<feature type="compositionally biased region" description="Polar residues" evidence="7">
    <location>
        <begin position="555"/>
        <end position="573"/>
    </location>
</feature>
<feature type="region of interest" description="Disordered" evidence="7">
    <location>
        <begin position="80"/>
        <end position="118"/>
    </location>
</feature>
<comment type="similarity">
    <text evidence="2">Belongs to the PC-esterase family. TBL subfamily.</text>
</comment>
<dbReference type="InterPro" id="IPR025846">
    <property type="entry name" value="TBL_N"/>
</dbReference>
<name>A0AAV6YI02_9LAMI</name>
<feature type="domain" description="Enhanced disease resistance 4-like N-terminal" evidence="11">
    <location>
        <begin position="7"/>
        <end position="40"/>
    </location>
</feature>
<keyword evidence="13" id="KW-1185">Reference proteome</keyword>
<evidence type="ECO:0000256" key="5">
    <source>
        <dbReference type="ARBA" id="ARBA00022989"/>
    </source>
</evidence>
<dbReference type="Pfam" id="PF22910">
    <property type="entry name" value="EDR4-like_1st"/>
    <property type="match status" value="1"/>
</dbReference>
<evidence type="ECO:0000256" key="6">
    <source>
        <dbReference type="ARBA" id="ARBA00023136"/>
    </source>
</evidence>
<feature type="region of interest" description="Disordered" evidence="7">
    <location>
        <begin position="625"/>
        <end position="683"/>
    </location>
</feature>
<feature type="domain" description="Trichome birefringence-like C-terminal" evidence="9">
    <location>
        <begin position="972"/>
        <end position="1264"/>
    </location>
</feature>
<dbReference type="GO" id="GO:1900150">
    <property type="term" value="P:regulation of defense response to fungus"/>
    <property type="evidence" value="ECO:0007669"/>
    <property type="project" value="InterPro"/>
</dbReference>
<feature type="compositionally biased region" description="Basic and acidic residues" evidence="7">
    <location>
        <begin position="102"/>
        <end position="113"/>
    </location>
</feature>
<evidence type="ECO:0000313" key="13">
    <source>
        <dbReference type="Proteomes" id="UP000826271"/>
    </source>
</evidence>
<dbReference type="Pfam" id="PF11331">
    <property type="entry name" value="Zn_ribbon_12"/>
    <property type="match status" value="1"/>
</dbReference>
<dbReference type="InterPro" id="IPR055126">
    <property type="entry name" value="EDR4-like_N"/>
</dbReference>
<feature type="domain" description="Trichome birefringence-like N-terminal" evidence="10">
    <location>
        <begin position="924"/>
        <end position="971"/>
    </location>
</feature>
<dbReference type="Pfam" id="PF14416">
    <property type="entry name" value="PMR5N"/>
    <property type="match status" value="1"/>
</dbReference>
<reference evidence="12" key="1">
    <citation type="submission" date="2019-10" db="EMBL/GenBank/DDBJ databases">
        <authorList>
            <person name="Zhang R."/>
            <person name="Pan Y."/>
            <person name="Wang J."/>
            <person name="Ma R."/>
            <person name="Yu S."/>
        </authorList>
    </citation>
    <scope>NUCLEOTIDE SEQUENCE</scope>
    <source>
        <strain evidence="12">LA-IB0</strain>
        <tissue evidence="12">Leaf</tissue>
    </source>
</reference>
<dbReference type="GO" id="GO:0016020">
    <property type="term" value="C:membrane"/>
    <property type="evidence" value="ECO:0007669"/>
    <property type="project" value="UniProtKB-SubCell"/>
</dbReference>
<evidence type="ECO:0000259" key="11">
    <source>
        <dbReference type="Pfam" id="PF22910"/>
    </source>
</evidence>
<feature type="region of interest" description="Disordered" evidence="7">
    <location>
        <begin position="306"/>
        <end position="326"/>
    </location>
</feature>
<dbReference type="InterPro" id="IPR021480">
    <property type="entry name" value="Zinc_ribbon_12"/>
</dbReference>
<organism evidence="12 13">
    <name type="scientific">Buddleja alternifolia</name>
    <dbReference type="NCBI Taxonomy" id="168488"/>
    <lineage>
        <taxon>Eukaryota</taxon>
        <taxon>Viridiplantae</taxon>
        <taxon>Streptophyta</taxon>
        <taxon>Embryophyta</taxon>
        <taxon>Tracheophyta</taxon>
        <taxon>Spermatophyta</taxon>
        <taxon>Magnoliopsida</taxon>
        <taxon>eudicotyledons</taxon>
        <taxon>Gunneridae</taxon>
        <taxon>Pentapetalae</taxon>
        <taxon>asterids</taxon>
        <taxon>lamiids</taxon>
        <taxon>Lamiales</taxon>
        <taxon>Scrophulariaceae</taxon>
        <taxon>Buddlejeae</taxon>
        <taxon>Buddleja</taxon>
    </lineage>
</organism>
<comment type="caution">
    <text evidence="12">The sequence shown here is derived from an EMBL/GenBank/DDBJ whole genome shotgun (WGS) entry which is preliminary data.</text>
</comment>
<evidence type="ECO:0000259" key="8">
    <source>
        <dbReference type="Pfam" id="PF11331"/>
    </source>
</evidence>
<feature type="compositionally biased region" description="Polar residues" evidence="7">
    <location>
        <begin position="653"/>
        <end position="671"/>
    </location>
</feature>
<evidence type="ECO:0000313" key="12">
    <source>
        <dbReference type="EMBL" id="KAG8391922.1"/>
    </source>
</evidence>
<dbReference type="GO" id="GO:0016740">
    <property type="term" value="F:transferase activity"/>
    <property type="evidence" value="ECO:0007669"/>
    <property type="project" value="InterPro"/>
</dbReference>
<dbReference type="EMBL" id="WHWC01000001">
    <property type="protein sequence ID" value="KAG8391922.1"/>
    <property type="molecule type" value="Genomic_DNA"/>
</dbReference>
<feature type="region of interest" description="Disordered" evidence="7">
    <location>
        <begin position="521"/>
        <end position="541"/>
    </location>
</feature>
<evidence type="ECO:0000256" key="1">
    <source>
        <dbReference type="ARBA" id="ARBA00004167"/>
    </source>
</evidence>
<gene>
    <name evidence="12" type="ORF">BUALT_Bualt01G0237300</name>
</gene>